<accession>A0A1Q2L4F2</accession>
<evidence type="ECO:0000313" key="1">
    <source>
        <dbReference type="EMBL" id="AQQ54742.1"/>
    </source>
</evidence>
<protein>
    <submittedName>
        <fullName evidence="1">Uncharacterized protein</fullName>
    </submittedName>
</protein>
<dbReference type="KEGG" id="pmar:B0X71_17625"/>
<dbReference type="Proteomes" id="UP000188184">
    <property type="component" value="Chromosome"/>
</dbReference>
<dbReference type="EMBL" id="CP019640">
    <property type="protein sequence ID" value="AQQ54742.1"/>
    <property type="molecule type" value="Genomic_DNA"/>
</dbReference>
<keyword evidence="2" id="KW-1185">Reference proteome</keyword>
<dbReference type="AlphaFoldDB" id="A0A1Q2L4F2"/>
<evidence type="ECO:0000313" key="2">
    <source>
        <dbReference type="Proteomes" id="UP000188184"/>
    </source>
</evidence>
<name>A0A1Q2L4F2_9BACL</name>
<proteinExistence type="predicted"/>
<gene>
    <name evidence="1" type="ORF">B0X71_17625</name>
</gene>
<dbReference type="OrthoDB" id="2428905at2"/>
<reference evidence="1 2" key="1">
    <citation type="submission" date="2017-02" db="EMBL/GenBank/DDBJ databases">
        <title>The complete genomic sequence of a novel cold adapted crude oil-degrading bacterium Planococcus qaidamina Y42.</title>
        <authorList>
            <person name="Yang R."/>
        </authorList>
    </citation>
    <scope>NUCLEOTIDE SEQUENCE [LARGE SCALE GENOMIC DNA]</scope>
    <source>
        <strain evidence="1 2">Y42</strain>
    </source>
</reference>
<dbReference type="RefSeq" id="WP_077590642.1">
    <property type="nucleotide sequence ID" value="NZ_CP019640.1"/>
</dbReference>
<organism evidence="1 2">
    <name type="scientific">Planococcus lenghuensis</name>
    <dbReference type="NCBI Taxonomy" id="2213202"/>
    <lineage>
        <taxon>Bacteria</taxon>
        <taxon>Bacillati</taxon>
        <taxon>Bacillota</taxon>
        <taxon>Bacilli</taxon>
        <taxon>Bacillales</taxon>
        <taxon>Caryophanaceae</taxon>
        <taxon>Planococcus</taxon>
    </lineage>
</organism>
<sequence length="77" mass="8101">MSEKFILNTLQTISQSNAPEITHTFNSGEQPLIKATGVPGSSGLQVIWLPAHSVKYFKGPESAAAAIAAYLNEAVSA</sequence>